<keyword evidence="10 12" id="KW-0624">Polysaccharide degradation</keyword>
<evidence type="ECO:0000256" key="12">
    <source>
        <dbReference type="RuleBase" id="RU361174"/>
    </source>
</evidence>
<dbReference type="GO" id="GO:0016787">
    <property type="term" value="F:hydrolase activity"/>
    <property type="evidence" value="ECO:0007669"/>
    <property type="project" value="UniProtKB-KW"/>
</dbReference>
<organism evidence="14 15">
    <name type="scientific">Aspergillus pseudoustus</name>
    <dbReference type="NCBI Taxonomy" id="1810923"/>
    <lineage>
        <taxon>Eukaryota</taxon>
        <taxon>Fungi</taxon>
        <taxon>Dikarya</taxon>
        <taxon>Ascomycota</taxon>
        <taxon>Pezizomycotina</taxon>
        <taxon>Eurotiomycetes</taxon>
        <taxon>Eurotiomycetidae</taxon>
        <taxon>Eurotiales</taxon>
        <taxon>Aspergillaceae</taxon>
        <taxon>Aspergillus</taxon>
        <taxon>Aspergillus subgen. Nidulantes</taxon>
    </lineage>
</organism>
<dbReference type="Gene3D" id="3.20.20.80">
    <property type="entry name" value="Glycosidases"/>
    <property type="match status" value="1"/>
</dbReference>
<gene>
    <name evidence="14" type="ORF">BJY01DRAFT_238672</name>
</gene>
<evidence type="ECO:0000259" key="13">
    <source>
        <dbReference type="PROSITE" id="PS51760"/>
    </source>
</evidence>
<keyword evidence="8 12" id="KW-0119">Carbohydrate metabolism</keyword>
<dbReference type="SMART" id="SM00633">
    <property type="entry name" value="Glyco_10"/>
    <property type="match status" value="1"/>
</dbReference>
<name>A0ABR4J712_9EURO</name>
<evidence type="ECO:0000256" key="6">
    <source>
        <dbReference type="ARBA" id="ARBA00022651"/>
    </source>
</evidence>
<dbReference type="PANTHER" id="PTHR31490">
    <property type="entry name" value="GLYCOSYL HYDROLASE"/>
    <property type="match status" value="1"/>
</dbReference>
<dbReference type="InterPro" id="IPR001000">
    <property type="entry name" value="GH10_dom"/>
</dbReference>
<evidence type="ECO:0000256" key="4">
    <source>
        <dbReference type="ARBA" id="ARBA00007495"/>
    </source>
</evidence>
<evidence type="ECO:0000256" key="2">
    <source>
        <dbReference type="ARBA" id="ARBA00004613"/>
    </source>
</evidence>
<evidence type="ECO:0000256" key="1">
    <source>
        <dbReference type="ARBA" id="ARBA00000681"/>
    </source>
</evidence>
<keyword evidence="9 12" id="KW-0326">Glycosidase</keyword>
<evidence type="ECO:0000256" key="10">
    <source>
        <dbReference type="ARBA" id="ARBA00023326"/>
    </source>
</evidence>
<comment type="caution">
    <text evidence="14">The sequence shown here is derived from an EMBL/GenBank/DDBJ whole genome shotgun (WGS) entry which is preliminary data.</text>
</comment>
<sequence length="319" mass="35245">MDIIEIRLPGQAKGTLRIQQRRYSKPTTHAPPKQLSRQKAATLIRSKRASQYFGAFSDSKYLKDTAYTAILPNISEFASIIPGNSMKWETTEPSKGTFSFTTADQIVDYAVDNGKWVRGHNLVRYSQLLSWVEAIADKDELLSVMNNHITTYVSAVYLHWGVVNEAKYRNSVFYNLLGVDYTATAFKTARGADPDAKLYLNEYNNDYDVGAGAFCELAKNLTDAGVPINGVGIQGHYILGGITTGLQNRVKALADLGLEVAITELDIRIPSHSTDAKLEQQDEDYAYVTNACLAVDGFVGITVASFTDKYSWVPITFPG</sequence>
<dbReference type="Pfam" id="PF00331">
    <property type="entry name" value="Glyco_hydro_10"/>
    <property type="match status" value="1"/>
</dbReference>
<comment type="subcellular location">
    <subcellularLocation>
        <location evidence="2">Secreted</location>
    </subcellularLocation>
</comment>
<keyword evidence="6" id="KW-0858">Xylan degradation</keyword>
<evidence type="ECO:0000313" key="14">
    <source>
        <dbReference type="EMBL" id="KAL2835646.1"/>
    </source>
</evidence>
<dbReference type="EMBL" id="JBFXLU010000197">
    <property type="protein sequence ID" value="KAL2835646.1"/>
    <property type="molecule type" value="Genomic_DNA"/>
</dbReference>
<proteinExistence type="inferred from homology"/>
<dbReference type="EC" id="3.2.1.8" evidence="12"/>
<evidence type="ECO:0000256" key="9">
    <source>
        <dbReference type="ARBA" id="ARBA00023295"/>
    </source>
</evidence>
<reference evidence="14 15" key="1">
    <citation type="submission" date="2024-07" db="EMBL/GenBank/DDBJ databases">
        <title>Section-level genome sequencing and comparative genomics of Aspergillus sections Usti and Cavernicolus.</title>
        <authorList>
            <consortium name="Lawrence Berkeley National Laboratory"/>
            <person name="Nybo J.L."/>
            <person name="Vesth T.C."/>
            <person name="Theobald S."/>
            <person name="Frisvad J.C."/>
            <person name="Larsen T.O."/>
            <person name="Kjaerboelling I."/>
            <person name="Rothschild-Mancinelli K."/>
            <person name="Lyhne E.K."/>
            <person name="Kogle M.E."/>
            <person name="Barry K."/>
            <person name="Clum A."/>
            <person name="Na H."/>
            <person name="Ledsgaard L."/>
            <person name="Lin J."/>
            <person name="Lipzen A."/>
            <person name="Kuo A."/>
            <person name="Riley R."/>
            <person name="Mondo S."/>
            <person name="Labutti K."/>
            <person name="Haridas S."/>
            <person name="Pangalinan J."/>
            <person name="Salamov A.A."/>
            <person name="Simmons B.A."/>
            <person name="Magnuson J.K."/>
            <person name="Chen J."/>
            <person name="Drula E."/>
            <person name="Henrissat B."/>
            <person name="Wiebenga A."/>
            <person name="Lubbers R.J."/>
            <person name="Gomes A.C."/>
            <person name="Makela M.R."/>
            <person name="Stajich J."/>
            <person name="Grigoriev I.V."/>
            <person name="Mortensen U.H."/>
            <person name="De Vries R.P."/>
            <person name="Baker S.E."/>
            <person name="Andersen M.R."/>
        </authorList>
    </citation>
    <scope>NUCLEOTIDE SEQUENCE [LARGE SCALE GENOMIC DNA]</scope>
    <source>
        <strain evidence="14 15">CBS 123904</strain>
    </source>
</reference>
<evidence type="ECO:0000256" key="7">
    <source>
        <dbReference type="ARBA" id="ARBA00022801"/>
    </source>
</evidence>
<comment type="catalytic activity">
    <reaction evidence="1 12">
        <text>Endohydrolysis of (1-&gt;4)-beta-D-xylosidic linkages in xylans.</text>
        <dbReference type="EC" id="3.2.1.8"/>
    </reaction>
</comment>
<feature type="domain" description="GH10" evidence="13">
    <location>
        <begin position="38"/>
        <end position="319"/>
    </location>
</feature>
<evidence type="ECO:0000313" key="15">
    <source>
        <dbReference type="Proteomes" id="UP001610446"/>
    </source>
</evidence>
<dbReference type="PRINTS" id="PR00134">
    <property type="entry name" value="GLHYDRLASE10"/>
</dbReference>
<dbReference type="InterPro" id="IPR017853">
    <property type="entry name" value="GH"/>
</dbReference>
<protein>
    <recommendedName>
        <fullName evidence="12">Beta-xylanase</fullName>
        <ecNumber evidence="12">3.2.1.8</ecNumber>
    </recommendedName>
</protein>
<dbReference type="Proteomes" id="UP001610446">
    <property type="component" value="Unassembled WGS sequence"/>
</dbReference>
<evidence type="ECO:0000256" key="11">
    <source>
        <dbReference type="PROSITE-ProRule" id="PRU10061"/>
    </source>
</evidence>
<dbReference type="SUPFAM" id="SSF51445">
    <property type="entry name" value="(Trans)glycosidases"/>
    <property type="match status" value="1"/>
</dbReference>
<dbReference type="PANTHER" id="PTHR31490:SF35">
    <property type="entry name" value="ENDO-1,4-BETA-XYLANASE"/>
    <property type="match status" value="1"/>
</dbReference>
<accession>A0ABR4J712</accession>
<comment type="pathway">
    <text evidence="3">Glycan degradation; xylan degradation.</text>
</comment>
<comment type="similarity">
    <text evidence="4 12">Belongs to the glycosyl hydrolase 10 (cellulase F) family.</text>
</comment>
<keyword evidence="5" id="KW-0964">Secreted</keyword>
<dbReference type="InterPro" id="IPR031158">
    <property type="entry name" value="GH10_AS"/>
</dbReference>
<evidence type="ECO:0000256" key="5">
    <source>
        <dbReference type="ARBA" id="ARBA00022525"/>
    </source>
</evidence>
<feature type="active site" description="Nucleophile" evidence="11">
    <location>
        <position position="264"/>
    </location>
</feature>
<evidence type="ECO:0000256" key="8">
    <source>
        <dbReference type="ARBA" id="ARBA00023277"/>
    </source>
</evidence>
<evidence type="ECO:0000256" key="3">
    <source>
        <dbReference type="ARBA" id="ARBA00004851"/>
    </source>
</evidence>
<keyword evidence="7 12" id="KW-0378">Hydrolase</keyword>
<dbReference type="InterPro" id="IPR044846">
    <property type="entry name" value="GH10"/>
</dbReference>
<dbReference type="PROSITE" id="PS00591">
    <property type="entry name" value="GH10_1"/>
    <property type="match status" value="1"/>
</dbReference>
<keyword evidence="15" id="KW-1185">Reference proteome</keyword>
<dbReference type="PROSITE" id="PS51760">
    <property type="entry name" value="GH10_2"/>
    <property type="match status" value="1"/>
</dbReference>